<accession>A0A1X0XQ11</accession>
<dbReference type="OrthoDB" id="5498296at2"/>
<proteinExistence type="predicted"/>
<organism evidence="1 2">
    <name type="scientific">Geothermobacter hydrogeniphilus</name>
    <dbReference type="NCBI Taxonomy" id="1969733"/>
    <lineage>
        <taxon>Bacteria</taxon>
        <taxon>Pseudomonadati</taxon>
        <taxon>Thermodesulfobacteriota</taxon>
        <taxon>Desulfuromonadia</taxon>
        <taxon>Desulfuromonadales</taxon>
        <taxon>Geothermobacteraceae</taxon>
        <taxon>Geothermobacter</taxon>
    </lineage>
</organism>
<dbReference type="NCBIfam" id="NF041621">
    <property type="entry name" value="MXAN_5187_C_dom"/>
    <property type="match status" value="1"/>
</dbReference>
<comment type="caution">
    <text evidence="1">The sequence shown here is derived from an EMBL/GenBank/DDBJ whole genome shotgun (WGS) entry which is preliminary data.</text>
</comment>
<keyword evidence="2" id="KW-1185">Reference proteome</keyword>
<gene>
    <name evidence="1" type="ORF">B5V00_15450</name>
</gene>
<dbReference type="EMBL" id="NAAD01000029">
    <property type="protein sequence ID" value="ORJ54976.1"/>
    <property type="molecule type" value="Genomic_DNA"/>
</dbReference>
<dbReference type="AlphaFoldDB" id="A0A1X0XQ11"/>
<sequence>MDERRQISRILSEIEQRMRQLEIHFEQYFGGVEKRAPMQEREELARLLRQFANRHIIQTNLRFRYQNLASRFHSYCGHWDRILRLMDEGKFERGSGRVSAPKSAPLPTAAESDRVAQVYNDLRAAYEETGSGKPPEREQVEEFLARQEEKIRRKFGDREVEFRVVAEGGKPKIKVRARK</sequence>
<evidence type="ECO:0000313" key="2">
    <source>
        <dbReference type="Proteomes" id="UP000193136"/>
    </source>
</evidence>
<dbReference type="Proteomes" id="UP000193136">
    <property type="component" value="Unassembled WGS sequence"/>
</dbReference>
<name>A0A1X0XQ11_9BACT</name>
<protein>
    <submittedName>
        <fullName evidence="1">Uncharacterized protein</fullName>
    </submittedName>
</protein>
<dbReference type="STRING" id="1969733.B5V00_15450"/>
<dbReference type="RefSeq" id="WP_085011706.1">
    <property type="nucleotide sequence ID" value="NZ_NAAD01000029.1"/>
</dbReference>
<reference evidence="1 2" key="1">
    <citation type="submission" date="2017-03" db="EMBL/GenBank/DDBJ databases">
        <title>Genome sequence of Geothermobacter sp. EPR-M, Deep-Sea Iron Reducer.</title>
        <authorList>
            <person name="Tully B."/>
            <person name="Savalia P."/>
            <person name="Abuyen K."/>
            <person name="Baughan C."/>
            <person name="Romero E."/>
            <person name="Ronkowski C."/>
            <person name="Torres B."/>
            <person name="Tremblay J."/>
            <person name="Trujillo A."/>
            <person name="Tyler M."/>
            <person name="Perez-Rodriguez I."/>
            <person name="Amend J."/>
        </authorList>
    </citation>
    <scope>NUCLEOTIDE SEQUENCE [LARGE SCALE GENOMIC DNA]</scope>
    <source>
        <strain evidence="1 2">EPR-M</strain>
    </source>
</reference>
<evidence type="ECO:0000313" key="1">
    <source>
        <dbReference type="EMBL" id="ORJ54976.1"/>
    </source>
</evidence>